<dbReference type="EMBL" id="LR862139">
    <property type="protein sequence ID" value="CAD1819679.1"/>
    <property type="molecule type" value="Genomic_DNA"/>
</dbReference>
<organism evidence="2">
    <name type="scientific">Ananas comosus var. bracteatus</name>
    <name type="common">red pineapple</name>
    <dbReference type="NCBI Taxonomy" id="296719"/>
    <lineage>
        <taxon>Eukaryota</taxon>
        <taxon>Viridiplantae</taxon>
        <taxon>Streptophyta</taxon>
        <taxon>Embryophyta</taxon>
        <taxon>Tracheophyta</taxon>
        <taxon>Spermatophyta</taxon>
        <taxon>Magnoliopsida</taxon>
        <taxon>Liliopsida</taxon>
        <taxon>Poales</taxon>
        <taxon>Bromeliaceae</taxon>
        <taxon>Bromelioideae</taxon>
        <taxon>Ananas</taxon>
    </lineage>
</organism>
<accession>A0A6V7NM45</accession>
<proteinExistence type="predicted"/>
<protein>
    <submittedName>
        <fullName evidence="2">Uncharacterized protein</fullName>
    </submittedName>
</protein>
<reference evidence="2" key="1">
    <citation type="submission" date="2020-07" db="EMBL/GenBank/DDBJ databases">
        <authorList>
            <person name="Lin J."/>
        </authorList>
    </citation>
    <scope>NUCLEOTIDE SEQUENCE</scope>
</reference>
<sequence length="109" mass="11690">MGLVLLGQARFVERDDELNVAPGLRSLLRSMVLEAQHNSHPHDVAHGAAGQCVGQGEPRRSPVCSPESRTSSFSPAVAFRLADGARPNRPANSIKLVVVIIICRSVILD</sequence>
<evidence type="ECO:0000256" key="1">
    <source>
        <dbReference type="SAM" id="MobiDB-lite"/>
    </source>
</evidence>
<evidence type="ECO:0000313" key="2">
    <source>
        <dbReference type="EMBL" id="CAD1819679.1"/>
    </source>
</evidence>
<dbReference type="AlphaFoldDB" id="A0A6V7NM45"/>
<gene>
    <name evidence="2" type="ORF">CB5_LOCUS2890</name>
</gene>
<name>A0A6V7NM45_ANACO</name>
<feature type="region of interest" description="Disordered" evidence="1">
    <location>
        <begin position="40"/>
        <end position="71"/>
    </location>
</feature>